<evidence type="ECO:0000313" key="1">
    <source>
        <dbReference type="EMBL" id="JAH77890.1"/>
    </source>
</evidence>
<name>A0A0E9VKG6_ANGAN</name>
<dbReference type="EMBL" id="GBXM01030687">
    <property type="protein sequence ID" value="JAH77890.1"/>
    <property type="molecule type" value="Transcribed_RNA"/>
</dbReference>
<sequence length="31" mass="3508">MNPVGYSSCFFVLLHLHHCSSYLATNMPLKP</sequence>
<dbReference type="AlphaFoldDB" id="A0A0E9VKG6"/>
<accession>A0A0E9VKG6</accession>
<reference evidence="1" key="1">
    <citation type="submission" date="2014-11" db="EMBL/GenBank/DDBJ databases">
        <authorList>
            <person name="Amaro Gonzalez C."/>
        </authorList>
    </citation>
    <scope>NUCLEOTIDE SEQUENCE</scope>
</reference>
<protein>
    <submittedName>
        <fullName evidence="1">Uncharacterized protein</fullName>
    </submittedName>
</protein>
<organism evidence="1">
    <name type="scientific">Anguilla anguilla</name>
    <name type="common">European freshwater eel</name>
    <name type="synonym">Muraena anguilla</name>
    <dbReference type="NCBI Taxonomy" id="7936"/>
    <lineage>
        <taxon>Eukaryota</taxon>
        <taxon>Metazoa</taxon>
        <taxon>Chordata</taxon>
        <taxon>Craniata</taxon>
        <taxon>Vertebrata</taxon>
        <taxon>Euteleostomi</taxon>
        <taxon>Actinopterygii</taxon>
        <taxon>Neopterygii</taxon>
        <taxon>Teleostei</taxon>
        <taxon>Anguilliformes</taxon>
        <taxon>Anguillidae</taxon>
        <taxon>Anguilla</taxon>
    </lineage>
</organism>
<proteinExistence type="predicted"/>
<reference evidence="1" key="2">
    <citation type="journal article" date="2015" name="Fish Shellfish Immunol.">
        <title>Early steps in the European eel (Anguilla anguilla)-Vibrio vulnificus interaction in the gills: Role of the RtxA13 toxin.</title>
        <authorList>
            <person name="Callol A."/>
            <person name="Pajuelo D."/>
            <person name="Ebbesson L."/>
            <person name="Teles M."/>
            <person name="MacKenzie S."/>
            <person name="Amaro C."/>
        </authorList>
    </citation>
    <scope>NUCLEOTIDE SEQUENCE</scope>
</reference>